<dbReference type="PANTHER" id="PTHR48050:SF13">
    <property type="entry name" value="STEROL 3-BETA-GLUCOSYLTRANSFERASE UGT80A2"/>
    <property type="match status" value="1"/>
</dbReference>
<accession>A0ABT7LJR8</accession>
<feature type="domain" description="Erythromycin biosynthesis protein CIII-like C-terminal" evidence="1">
    <location>
        <begin position="312"/>
        <end position="403"/>
    </location>
</feature>
<protein>
    <submittedName>
        <fullName evidence="2">Glycosyltransferase</fullName>
    </submittedName>
</protein>
<dbReference type="Proteomes" id="UP001238603">
    <property type="component" value="Unassembled WGS sequence"/>
</dbReference>
<dbReference type="CDD" id="cd03784">
    <property type="entry name" value="GT1_Gtf-like"/>
    <property type="match status" value="1"/>
</dbReference>
<evidence type="ECO:0000259" key="1">
    <source>
        <dbReference type="Pfam" id="PF06722"/>
    </source>
</evidence>
<dbReference type="PANTHER" id="PTHR48050">
    <property type="entry name" value="STEROL 3-BETA-GLUCOSYLTRANSFERASE"/>
    <property type="match status" value="1"/>
</dbReference>
<gene>
    <name evidence="2" type="ORF">QRD43_14420</name>
</gene>
<proteinExistence type="predicted"/>
<name>A0ABT7LJR8_9BURK</name>
<dbReference type="InterPro" id="IPR010610">
    <property type="entry name" value="EryCIII-like_C"/>
</dbReference>
<dbReference type="Gene3D" id="3.40.50.2000">
    <property type="entry name" value="Glycogen Phosphorylase B"/>
    <property type="match status" value="2"/>
</dbReference>
<comment type="caution">
    <text evidence="2">The sequence shown here is derived from an EMBL/GenBank/DDBJ whole genome shotgun (WGS) entry which is preliminary data.</text>
</comment>
<organism evidence="2 3">
    <name type="scientific">Roseateles subflavus</name>
    <dbReference type="NCBI Taxonomy" id="3053353"/>
    <lineage>
        <taxon>Bacteria</taxon>
        <taxon>Pseudomonadati</taxon>
        <taxon>Pseudomonadota</taxon>
        <taxon>Betaproteobacteria</taxon>
        <taxon>Burkholderiales</taxon>
        <taxon>Sphaerotilaceae</taxon>
        <taxon>Roseateles</taxon>
    </lineage>
</organism>
<keyword evidence="3" id="KW-1185">Reference proteome</keyword>
<dbReference type="Pfam" id="PF06722">
    <property type="entry name" value="EryCIII-like_C"/>
    <property type="match status" value="1"/>
</dbReference>
<evidence type="ECO:0000313" key="2">
    <source>
        <dbReference type="EMBL" id="MDL5033106.1"/>
    </source>
</evidence>
<reference evidence="2 3" key="1">
    <citation type="submission" date="2023-06" db="EMBL/GenBank/DDBJ databases">
        <title>Pelomonas sp. APW6 16S ribosomal RNA gene genome sequencing and assembly.</title>
        <authorList>
            <person name="Woo H."/>
        </authorList>
    </citation>
    <scope>NUCLEOTIDE SEQUENCE [LARGE SCALE GENOMIC DNA]</scope>
    <source>
        <strain evidence="2 3">APW6</strain>
    </source>
</reference>
<dbReference type="EMBL" id="JASVDS010000003">
    <property type="protein sequence ID" value="MDL5033106.1"/>
    <property type="molecule type" value="Genomic_DNA"/>
</dbReference>
<dbReference type="InterPro" id="IPR050426">
    <property type="entry name" value="Glycosyltransferase_28"/>
</dbReference>
<dbReference type="SUPFAM" id="SSF53756">
    <property type="entry name" value="UDP-Glycosyltransferase/glycogen phosphorylase"/>
    <property type="match status" value="1"/>
</dbReference>
<evidence type="ECO:0000313" key="3">
    <source>
        <dbReference type="Proteomes" id="UP001238603"/>
    </source>
</evidence>
<dbReference type="RefSeq" id="WP_285983159.1">
    <property type="nucleotide sequence ID" value="NZ_JASVDS010000003.1"/>
</dbReference>
<sequence length="427" mass="46133">MARIGLLTWGSHGDIRPFLALTDGLQAAGHEVHLVVIALDETHAGLQSSQGARVTVLTPLSLTPEQARAYGEAAYRERNPLRQLDAILRLCFAPAQGAIFEAARQLCAASDVVLGHYVMHPLQIAAALSATPYVGVQLSPVGIPSAYAHPSAPAWLGRFGHRLLWRLTRLAVHRVVAPYVNGLRREVGLPPVRDVLREVWLSPTLNLVAVSPQLCPRPPDWPAHLEVCGFLDMPNQGLEGTMPPGVEDFLAAGEAPVYMTLGSWMPREIEAQTRVLALLTEAAARAGCRAIIQCHDAALCGYASDAQRLFVPTAPHQRIFPRCRAVVHHGGAGTTQSATQAGVPSVVIAHISEQRFWASALRRLGVGHRALDRRNVTPRRLAAALRRVLADPQRAVRAREAALAMRSEDGVATAVRILTSRFGRSGP</sequence>
<dbReference type="InterPro" id="IPR002213">
    <property type="entry name" value="UDP_glucos_trans"/>
</dbReference>